<sequence length="120" mass="12920">MTTEWIYAVDTAAVREEGLTGVIVGGRDIALFAVDDAIFATDNQCTHGEARLSDGFLLDDEIECPLHQGRFSVRTGAALCAPVTACVKTFPVKIEAGRVFVRFDTEVAHDEADASTGERT</sequence>
<name>A0A118M012_BURCE</name>
<evidence type="ECO:0000313" key="8">
    <source>
        <dbReference type="EMBL" id="KVK76386.1"/>
    </source>
</evidence>
<evidence type="ECO:0000259" key="7">
    <source>
        <dbReference type="PROSITE" id="PS51296"/>
    </source>
</evidence>
<keyword evidence="3" id="KW-0408">Iron</keyword>
<protein>
    <submittedName>
        <fullName evidence="8">Naphthalene 1,2-dioxygenase</fullName>
    </submittedName>
</protein>
<reference evidence="8 9" key="1">
    <citation type="submission" date="2015-11" db="EMBL/GenBank/DDBJ databases">
        <title>Expanding the genomic diversity of Burkholderia species for the development of highly accurate diagnostics.</title>
        <authorList>
            <person name="Sahl J."/>
            <person name="Keim P."/>
            <person name="Wagner D."/>
        </authorList>
    </citation>
    <scope>NUCLEOTIDE SEQUENCE [LARGE SCALE GENOMIC DNA]</scope>
    <source>
        <strain evidence="8 9">MSMB1302</strain>
    </source>
</reference>
<dbReference type="EMBL" id="LOYH01000086">
    <property type="protein sequence ID" value="KVK76386.1"/>
    <property type="molecule type" value="Genomic_DNA"/>
</dbReference>
<evidence type="ECO:0000256" key="4">
    <source>
        <dbReference type="ARBA" id="ARBA00023014"/>
    </source>
</evidence>
<feature type="domain" description="Rieske" evidence="7">
    <location>
        <begin position="6"/>
        <end position="101"/>
    </location>
</feature>
<evidence type="ECO:0000256" key="2">
    <source>
        <dbReference type="ARBA" id="ARBA00022723"/>
    </source>
</evidence>
<keyword evidence="1" id="KW-0001">2Fe-2S</keyword>
<dbReference type="InterPro" id="IPR036922">
    <property type="entry name" value="Rieske_2Fe-2S_sf"/>
</dbReference>
<dbReference type="GO" id="GO:0051537">
    <property type="term" value="F:2 iron, 2 sulfur cluster binding"/>
    <property type="evidence" value="ECO:0007669"/>
    <property type="project" value="UniProtKB-KW"/>
</dbReference>
<dbReference type="PANTHER" id="PTHR21496">
    <property type="entry name" value="FERREDOXIN-RELATED"/>
    <property type="match status" value="1"/>
</dbReference>
<comment type="similarity">
    <text evidence="6">Belongs to the bacterial ring-hydroxylating dioxygenase ferredoxin component family.</text>
</comment>
<keyword evidence="8" id="KW-0223">Dioxygenase</keyword>
<dbReference type="Proteomes" id="UP000069001">
    <property type="component" value="Unassembled WGS sequence"/>
</dbReference>
<accession>A0A118M012</accession>
<dbReference type="RefSeq" id="WP_059731702.1">
    <property type="nucleotide sequence ID" value="NZ_LOYH01000086.1"/>
</dbReference>
<evidence type="ECO:0000313" key="9">
    <source>
        <dbReference type="Proteomes" id="UP000069001"/>
    </source>
</evidence>
<dbReference type="PANTHER" id="PTHR21496:SF0">
    <property type="entry name" value="RIESKE DOMAIN-CONTAINING PROTEIN"/>
    <property type="match status" value="1"/>
</dbReference>
<evidence type="ECO:0000256" key="1">
    <source>
        <dbReference type="ARBA" id="ARBA00022714"/>
    </source>
</evidence>
<dbReference type="AlphaFoldDB" id="A0A118M012"/>
<keyword evidence="8" id="KW-0560">Oxidoreductase</keyword>
<dbReference type="Gene3D" id="2.102.10.10">
    <property type="entry name" value="Rieske [2Fe-2S] iron-sulphur domain"/>
    <property type="match status" value="1"/>
</dbReference>
<dbReference type="Pfam" id="PF00355">
    <property type="entry name" value="Rieske"/>
    <property type="match status" value="1"/>
</dbReference>
<dbReference type="InterPro" id="IPR017941">
    <property type="entry name" value="Rieske_2Fe-2S"/>
</dbReference>
<dbReference type="PROSITE" id="PS51296">
    <property type="entry name" value="RIESKE"/>
    <property type="match status" value="1"/>
</dbReference>
<comment type="cofactor">
    <cofactor evidence="5">
        <name>[2Fe-2S] cluster</name>
        <dbReference type="ChEBI" id="CHEBI:190135"/>
    </cofactor>
</comment>
<evidence type="ECO:0000256" key="5">
    <source>
        <dbReference type="ARBA" id="ARBA00034078"/>
    </source>
</evidence>
<dbReference type="CDD" id="cd03528">
    <property type="entry name" value="Rieske_RO_ferredoxin"/>
    <property type="match status" value="1"/>
</dbReference>
<evidence type="ECO:0000256" key="3">
    <source>
        <dbReference type="ARBA" id="ARBA00023004"/>
    </source>
</evidence>
<dbReference type="GO" id="GO:0051213">
    <property type="term" value="F:dioxygenase activity"/>
    <property type="evidence" value="ECO:0007669"/>
    <property type="project" value="UniProtKB-KW"/>
</dbReference>
<evidence type="ECO:0000256" key="6">
    <source>
        <dbReference type="ARBA" id="ARBA00038001"/>
    </source>
</evidence>
<gene>
    <name evidence="8" type="ORF">WS90_24615</name>
</gene>
<keyword evidence="2" id="KW-0479">Metal-binding</keyword>
<keyword evidence="4" id="KW-0411">Iron-sulfur</keyword>
<comment type="caution">
    <text evidence="8">The sequence shown here is derived from an EMBL/GenBank/DDBJ whole genome shotgun (WGS) entry which is preliminary data.</text>
</comment>
<organism evidence="8 9">
    <name type="scientific">Burkholderia cepacia</name>
    <name type="common">Pseudomonas cepacia</name>
    <dbReference type="NCBI Taxonomy" id="292"/>
    <lineage>
        <taxon>Bacteria</taxon>
        <taxon>Pseudomonadati</taxon>
        <taxon>Pseudomonadota</taxon>
        <taxon>Betaproteobacteria</taxon>
        <taxon>Burkholderiales</taxon>
        <taxon>Burkholderiaceae</taxon>
        <taxon>Burkholderia</taxon>
        <taxon>Burkholderia cepacia complex</taxon>
    </lineage>
</organism>
<proteinExistence type="inferred from homology"/>
<dbReference type="SUPFAM" id="SSF50022">
    <property type="entry name" value="ISP domain"/>
    <property type="match status" value="1"/>
</dbReference>
<dbReference type="GO" id="GO:0046872">
    <property type="term" value="F:metal ion binding"/>
    <property type="evidence" value="ECO:0007669"/>
    <property type="project" value="UniProtKB-KW"/>
</dbReference>